<dbReference type="InterPro" id="IPR015915">
    <property type="entry name" value="Kelch-typ_b-propeller"/>
</dbReference>
<evidence type="ECO:0000256" key="1">
    <source>
        <dbReference type="SAM" id="SignalP"/>
    </source>
</evidence>
<dbReference type="AlphaFoldDB" id="A0A225DF70"/>
<dbReference type="PANTHER" id="PTHR45632">
    <property type="entry name" value="LD33804P"/>
    <property type="match status" value="1"/>
</dbReference>
<protein>
    <submittedName>
        <fullName evidence="2">Ring canal kelch-like protein</fullName>
    </submittedName>
</protein>
<name>A0A225DF70_9BACT</name>
<feature type="chain" id="PRO_5013008181" evidence="1">
    <location>
        <begin position="22"/>
        <end position="534"/>
    </location>
</feature>
<sequence length="534" mass="55168">MLKRLLVAAVAALILVPAARAHFIFVIPDGANKATVVLSEGLEPDAGVNAKLFAGTKLTARAVGGKDTALTTTAKEHALSVEVPGDGPRVIFGTTDLGVRQRGDNPAFRLVYYPKAVLGRADDALVTLGSAVPAELVPVGQTGAVRFKLLAAGKPVADAEVTVIPPSGGEGAKVKTDKDGLTPEYKAAGRYGAWSRVVETKSGELDGKKYDTVRHYPTLVVDVAGPGLPPLPKAVSSLGAIACDGYVYIYGGHSGTTHKYDTASVIGTFHRLKLEGGTAWEELPGGPILQGMNLATHGGKVYRVGGMQPRNKPDEPADNLSVADCARFDPATKKWEPIAPLPAGRSSHDVVVAGDKLVVVGGWQMKGAGEQPVWHDTVQVLDLSANGGQWKAIPQPFKRRALTAAAVGSKVYVLAGMGEKGADSHVDILDVATGQWSAGPALPGKTGNAFSPAATVVDGRLVVNTSAGPVFRLTAGGDGWEKVGEVVTKRRVGRLVPYGTDAVVVLGGAGGGGNVAAVEEVRLAAKGEPVTVTR</sequence>
<dbReference type="Pfam" id="PF01344">
    <property type="entry name" value="Kelch_1"/>
    <property type="match status" value="1"/>
</dbReference>
<dbReference type="RefSeq" id="WP_088258914.1">
    <property type="nucleotide sequence ID" value="NZ_NIDE01000017.1"/>
</dbReference>
<keyword evidence="1" id="KW-0732">Signal</keyword>
<dbReference type="OrthoDB" id="232651at2"/>
<dbReference type="SUPFAM" id="SSF117281">
    <property type="entry name" value="Kelch motif"/>
    <property type="match status" value="1"/>
</dbReference>
<proteinExistence type="predicted"/>
<feature type="signal peptide" evidence="1">
    <location>
        <begin position="1"/>
        <end position="21"/>
    </location>
</feature>
<reference evidence="3" key="1">
    <citation type="submission" date="2017-06" db="EMBL/GenBank/DDBJ databases">
        <title>Genome analysis of Fimbriiglobus ruber SP5, the first member of the order Planctomycetales with confirmed chitinolytic capability.</title>
        <authorList>
            <person name="Ravin N.V."/>
            <person name="Rakitin A.L."/>
            <person name="Ivanova A.A."/>
            <person name="Beletsky A.V."/>
            <person name="Kulichevskaya I.S."/>
            <person name="Mardanov A.V."/>
            <person name="Dedysh S.N."/>
        </authorList>
    </citation>
    <scope>NUCLEOTIDE SEQUENCE [LARGE SCALE GENOMIC DNA]</scope>
    <source>
        <strain evidence="3">SP5</strain>
    </source>
</reference>
<organism evidence="2 3">
    <name type="scientific">Fimbriiglobus ruber</name>
    <dbReference type="NCBI Taxonomy" id="1908690"/>
    <lineage>
        <taxon>Bacteria</taxon>
        <taxon>Pseudomonadati</taxon>
        <taxon>Planctomycetota</taxon>
        <taxon>Planctomycetia</taxon>
        <taxon>Gemmatales</taxon>
        <taxon>Gemmataceae</taxon>
        <taxon>Fimbriiglobus</taxon>
    </lineage>
</organism>
<accession>A0A225DF70</accession>
<dbReference type="Proteomes" id="UP000214646">
    <property type="component" value="Unassembled WGS sequence"/>
</dbReference>
<keyword evidence="3" id="KW-1185">Reference proteome</keyword>
<comment type="caution">
    <text evidence="2">The sequence shown here is derived from an EMBL/GenBank/DDBJ whole genome shotgun (WGS) entry which is preliminary data.</text>
</comment>
<dbReference type="Gene3D" id="2.120.10.80">
    <property type="entry name" value="Kelch-type beta propeller"/>
    <property type="match status" value="2"/>
</dbReference>
<dbReference type="EMBL" id="NIDE01000017">
    <property type="protein sequence ID" value="OWK35799.1"/>
    <property type="molecule type" value="Genomic_DNA"/>
</dbReference>
<gene>
    <name evidence="2" type="ORF">FRUB_08362</name>
</gene>
<evidence type="ECO:0000313" key="2">
    <source>
        <dbReference type="EMBL" id="OWK35799.1"/>
    </source>
</evidence>
<evidence type="ECO:0000313" key="3">
    <source>
        <dbReference type="Proteomes" id="UP000214646"/>
    </source>
</evidence>
<dbReference type="InterPro" id="IPR006652">
    <property type="entry name" value="Kelch_1"/>
</dbReference>
<dbReference type="SMART" id="SM00612">
    <property type="entry name" value="Kelch"/>
    <property type="match status" value="2"/>
</dbReference>